<feature type="modified residue" description="4-aspartylphosphate" evidence="3">
    <location>
        <position position="61"/>
    </location>
</feature>
<evidence type="ECO:0000256" key="3">
    <source>
        <dbReference type="PROSITE-ProRule" id="PRU00169"/>
    </source>
</evidence>
<dbReference type="InterPro" id="IPR011006">
    <property type="entry name" value="CheY-like_superfamily"/>
</dbReference>
<dbReference type="InterPro" id="IPR058245">
    <property type="entry name" value="NreC/VraR/RcsB-like_REC"/>
</dbReference>
<dbReference type="GO" id="GO:0003677">
    <property type="term" value="F:DNA binding"/>
    <property type="evidence" value="ECO:0007669"/>
    <property type="project" value="UniProtKB-KW"/>
</dbReference>
<evidence type="ECO:0000256" key="1">
    <source>
        <dbReference type="ARBA" id="ARBA00022553"/>
    </source>
</evidence>
<dbReference type="PANTHER" id="PTHR43214">
    <property type="entry name" value="TWO-COMPONENT RESPONSE REGULATOR"/>
    <property type="match status" value="1"/>
</dbReference>
<dbReference type="CDD" id="cd06170">
    <property type="entry name" value="LuxR_C_like"/>
    <property type="match status" value="1"/>
</dbReference>
<keyword evidence="1 3" id="KW-0597">Phosphoprotein</keyword>
<name>A0A841EUR5_9BACT</name>
<protein>
    <submittedName>
        <fullName evidence="6">DNA-binding NarL/FixJ family response regulator</fullName>
    </submittedName>
</protein>
<dbReference type="RefSeq" id="WP_184133479.1">
    <property type="nucleotide sequence ID" value="NZ_JACHKT010000010.1"/>
</dbReference>
<feature type="domain" description="Response regulatory" evidence="5">
    <location>
        <begin position="6"/>
        <end position="132"/>
    </location>
</feature>
<dbReference type="GO" id="GO:0000160">
    <property type="term" value="P:phosphorelay signal transduction system"/>
    <property type="evidence" value="ECO:0007669"/>
    <property type="project" value="InterPro"/>
</dbReference>
<dbReference type="SMART" id="SM00421">
    <property type="entry name" value="HTH_LUXR"/>
    <property type="match status" value="1"/>
</dbReference>
<dbReference type="PROSITE" id="PS50043">
    <property type="entry name" value="HTH_LUXR_2"/>
    <property type="match status" value="1"/>
</dbReference>
<dbReference type="CDD" id="cd17535">
    <property type="entry name" value="REC_NarL-like"/>
    <property type="match status" value="1"/>
</dbReference>
<dbReference type="SUPFAM" id="SSF52172">
    <property type="entry name" value="CheY-like"/>
    <property type="match status" value="1"/>
</dbReference>
<gene>
    <name evidence="6" type="ORF">HNP25_001833</name>
</gene>
<keyword evidence="2 6" id="KW-0238">DNA-binding</keyword>
<dbReference type="InterPro" id="IPR039420">
    <property type="entry name" value="WalR-like"/>
</dbReference>
<dbReference type="AlphaFoldDB" id="A0A841EUR5"/>
<evidence type="ECO:0000256" key="2">
    <source>
        <dbReference type="ARBA" id="ARBA00023125"/>
    </source>
</evidence>
<proteinExistence type="predicted"/>
<evidence type="ECO:0000313" key="7">
    <source>
        <dbReference type="Proteomes" id="UP000524404"/>
    </source>
</evidence>
<dbReference type="GO" id="GO:0006355">
    <property type="term" value="P:regulation of DNA-templated transcription"/>
    <property type="evidence" value="ECO:0007669"/>
    <property type="project" value="InterPro"/>
</dbReference>
<comment type="caution">
    <text evidence="6">The sequence shown here is derived from an EMBL/GenBank/DDBJ whole genome shotgun (WGS) entry which is preliminary data.</text>
</comment>
<dbReference type="EMBL" id="JACHKT010000010">
    <property type="protein sequence ID" value="MBB6003181.1"/>
    <property type="molecule type" value="Genomic_DNA"/>
</dbReference>
<feature type="domain" description="HTH luxR-type" evidence="4">
    <location>
        <begin position="156"/>
        <end position="221"/>
    </location>
</feature>
<evidence type="ECO:0000259" key="4">
    <source>
        <dbReference type="PROSITE" id="PS50043"/>
    </source>
</evidence>
<evidence type="ECO:0000259" key="5">
    <source>
        <dbReference type="PROSITE" id="PS50110"/>
    </source>
</evidence>
<dbReference type="InterPro" id="IPR001789">
    <property type="entry name" value="Sig_transdc_resp-reg_receiver"/>
</dbReference>
<dbReference type="SMART" id="SM00448">
    <property type="entry name" value="REC"/>
    <property type="match status" value="1"/>
</dbReference>
<reference evidence="6 7" key="1">
    <citation type="submission" date="2020-08" db="EMBL/GenBank/DDBJ databases">
        <title>Functional genomics of gut bacteria from endangered species of beetles.</title>
        <authorList>
            <person name="Carlos-Shanley C."/>
        </authorList>
    </citation>
    <scope>NUCLEOTIDE SEQUENCE [LARGE SCALE GENOMIC DNA]</scope>
    <source>
        <strain evidence="6 7">S00070</strain>
    </source>
</reference>
<dbReference type="Pfam" id="PF00196">
    <property type="entry name" value="GerE"/>
    <property type="match status" value="1"/>
</dbReference>
<dbReference type="PRINTS" id="PR00038">
    <property type="entry name" value="HTHLUXR"/>
</dbReference>
<dbReference type="SUPFAM" id="SSF46894">
    <property type="entry name" value="C-terminal effector domain of the bipartite response regulators"/>
    <property type="match status" value="1"/>
</dbReference>
<dbReference type="Gene3D" id="3.40.50.2300">
    <property type="match status" value="1"/>
</dbReference>
<organism evidence="6 7">
    <name type="scientific">Arcicella rosea</name>
    <dbReference type="NCBI Taxonomy" id="502909"/>
    <lineage>
        <taxon>Bacteria</taxon>
        <taxon>Pseudomonadati</taxon>
        <taxon>Bacteroidota</taxon>
        <taxon>Cytophagia</taxon>
        <taxon>Cytophagales</taxon>
        <taxon>Flectobacillaceae</taxon>
        <taxon>Arcicella</taxon>
    </lineage>
</organism>
<dbReference type="InterPro" id="IPR000792">
    <property type="entry name" value="Tscrpt_reg_LuxR_C"/>
</dbReference>
<accession>A0A841EUR5</accession>
<dbReference type="PANTHER" id="PTHR43214:SF43">
    <property type="entry name" value="TWO-COMPONENT RESPONSE REGULATOR"/>
    <property type="match status" value="1"/>
</dbReference>
<evidence type="ECO:0000313" key="6">
    <source>
        <dbReference type="EMBL" id="MBB6003181.1"/>
    </source>
</evidence>
<dbReference type="PROSITE" id="PS50110">
    <property type="entry name" value="RESPONSE_REGULATORY"/>
    <property type="match status" value="1"/>
</dbReference>
<dbReference type="InterPro" id="IPR016032">
    <property type="entry name" value="Sig_transdc_resp-reg_C-effctor"/>
</dbReference>
<keyword evidence="7" id="KW-1185">Reference proteome</keyword>
<dbReference type="Pfam" id="PF00072">
    <property type="entry name" value="Response_reg"/>
    <property type="match status" value="1"/>
</dbReference>
<dbReference type="Proteomes" id="UP000524404">
    <property type="component" value="Unassembled WGS sequence"/>
</dbReference>
<sequence>MEEKIRVGLVEDQVLFREGMKGILNHASNNKFEVVFECGDGYSVIDKLKNSQSIPDVMLVDISLPARPDKKEFSGLDVTNVLLTTFPNVRILILSVHEDENFITNLIEHGAHGYLVKDSDPQEVFDAIQSVYSKGSYINELTLKAIQSRMGKKVKSKKMNVTITKREEEILQLVCQQYTAEEIAEKLYISVKTVNGHRNNLLQKTGSRNVTGLVLYAIKNSIFSLI</sequence>